<dbReference type="Proteomes" id="UP000199662">
    <property type="component" value="Unassembled WGS sequence"/>
</dbReference>
<evidence type="ECO:0000313" key="1">
    <source>
        <dbReference type="EMBL" id="SEJ88802.1"/>
    </source>
</evidence>
<dbReference type="AlphaFoldDB" id="A0A1H7CNU5"/>
<proteinExistence type="predicted"/>
<keyword evidence="2" id="KW-1185">Reference proteome</keyword>
<reference evidence="1 2" key="1">
    <citation type="submission" date="2016-10" db="EMBL/GenBank/DDBJ databases">
        <authorList>
            <person name="de Groot N.N."/>
        </authorList>
    </citation>
    <scope>NUCLEOTIDE SEQUENCE [LARGE SCALE GENOMIC DNA]</scope>
    <source>
        <strain evidence="1 2">DSM 2179</strain>
    </source>
</reference>
<organism evidence="1 2">
    <name type="scientific">Propionispira arboris</name>
    <dbReference type="NCBI Taxonomy" id="84035"/>
    <lineage>
        <taxon>Bacteria</taxon>
        <taxon>Bacillati</taxon>
        <taxon>Bacillota</taxon>
        <taxon>Negativicutes</taxon>
        <taxon>Selenomonadales</taxon>
        <taxon>Selenomonadaceae</taxon>
        <taxon>Propionispira</taxon>
    </lineage>
</organism>
<gene>
    <name evidence="1" type="ORF">SAMN05660742_1222</name>
</gene>
<evidence type="ECO:0000313" key="2">
    <source>
        <dbReference type="Proteomes" id="UP000199662"/>
    </source>
</evidence>
<accession>A0A1H7CNU5</accession>
<dbReference type="EMBL" id="FNZK01000022">
    <property type="protein sequence ID" value="SEJ88802.1"/>
    <property type="molecule type" value="Genomic_DNA"/>
</dbReference>
<name>A0A1H7CNU5_9FIRM</name>
<protein>
    <submittedName>
        <fullName evidence="1">Uncharacterized protein</fullName>
    </submittedName>
</protein>
<dbReference type="RefSeq" id="WP_091834678.1">
    <property type="nucleotide sequence ID" value="NZ_FNZK01000022.1"/>
</dbReference>
<sequence length="171" mass="20889">MGLFDEKDNNRDFGFIEEFEFHYSIKKHGWTECEVVCNNIAIEFLITHVFSDPTYDLIDGLIKLVNRENEIKIIWYEEPGSILWIINRNSKEHHKLNINLKQLKNYYKAKEEDIFLEYSFEIYEDYFIKTIYCQLLKEFLLSRNKGYSRDRNCKGFIERFRELHKMLNYKV</sequence>